<proteinExistence type="predicted"/>
<evidence type="ECO:0000313" key="1">
    <source>
        <dbReference type="EMBL" id="ESQ82605.1"/>
    </source>
</evidence>
<dbReference type="RefSeq" id="WP_018083822.1">
    <property type="nucleotide sequence ID" value="NZ_AQWM01000046.1"/>
</dbReference>
<organism evidence="1 2">
    <name type="scientific">Asticcacaulis benevestitus DSM 16100 = ATCC BAA-896</name>
    <dbReference type="NCBI Taxonomy" id="1121022"/>
    <lineage>
        <taxon>Bacteria</taxon>
        <taxon>Pseudomonadati</taxon>
        <taxon>Pseudomonadota</taxon>
        <taxon>Alphaproteobacteria</taxon>
        <taxon>Caulobacterales</taxon>
        <taxon>Caulobacteraceae</taxon>
        <taxon>Asticcacaulis</taxon>
    </lineage>
</organism>
<reference evidence="1 2" key="1">
    <citation type="journal article" date="2014" name="Nature">
        <title>Sequential evolution of bacterial morphology by co-option of a developmental regulator.</title>
        <authorList>
            <person name="Jiang C."/>
            <person name="Brown P.J."/>
            <person name="Ducret A."/>
            <person name="Brun Y.V."/>
        </authorList>
    </citation>
    <scope>NUCLEOTIDE SEQUENCE [LARGE SCALE GENOMIC DNA]</scope>
    <source>
        <strain evidence="1 2">DSM 16100</strain>
    </source>
</reference>
<keyword evidence="2" id="KW-1185">Reference proteome</keyword>
<comment type="caution">
    <text evidence="1">The sequence shown here is derived from an EMBL/GenBank/DDBJ whole genome shotgun (WGS) entry which is preliminary data.</text>
</comment>
<dbReference type="PATRIC" id="fig|1121022.4.peg.4267"/>
<sequence length="75" mass="8511">MMDQDALVTAHLENGSRAIKEEKPQVKARVYHHDNLNQEIGKEFPAYAGSTSTFNDIRTGYAVIHEQKAQNKLRV</sequence>
<dbReference type="Proteomes" id="UP000017837">
    <property type="component" value="Unassembled WGS sequence"/>
</dbReference>
<accession>V4PBJ4</accession>
<protein>
    <submittedName>
        <fullName evidence="1">Uncharacterized protein</fullName>
    </submittedName>
</protein>
<dbReference type="EMBL" id="AWGB01000075">
    <property type="protein sequence ID" value="ESQ82605.1"/>
    <property type="molecule type" value="Genomic_DNA"/>
</dbReference>
<gene>
    <name evidence="1" type="ORF">ABENE_20825</name>
</gene>
<dbReference type="AlphaFoldDB" id="V4PBJ4"/>
<dbReference type="STRING" id="1121022.GCA_000376105_04143"/>
<evidence type="ECO:0000313" key="2">
    <source>
        <dbReference type="Proteomes" id="UP000017837"/>
    </source>
</evidence>
<name>V4PBJ4_9CAUL</name>